<dbReference type="InterPro" id="IPR000073">
    <property type="entry name" value="AB_hydrolase_1"/>
</dbReference>
<evidence type="ECO:0000313" key="6">
    <source>
        <dbReference type="EMBL" id="KZL68029.1"/>
    </source>
</evidence>
<evidence type="ECO:0000256" key="3">
    <source>
        <dbReference type="SAM" id="SignalP"/>
    </source>
</evidence>
<evidence type="ECO:0000313" key="7">
    <source>
        <dbReference type="Proteomes" id="UP000076552"/>
    </source>
</evidence>
<proteinExistence type="inferred from homology"/>
<dbReference type="Gene3D" id="3.40.50.1820">
    <property type="entry name" value="alpha/beta hydrolase"/>
    <property type="match status" value="1"/>
</dbReference>
<organism evidence="6 7">
    <name type="scientific">Colletotrichum tofieldiae</name>
    <dbReference type="NCBI Taxonomy" id="708197"/>
    <lineage>
        <taxon>Eukaryota</taxon>
        <taxon>Fungi</taxon>
        <taxon>Dikarya</taxon>
        <taxon>Ascomycota</taxon>
        <taxon>Pezizomycotina</taxon>
        <taxon>Sordariomycetes</taxon>
        <taxon>Hypocreomycetidae</taxon>
        <taxon>Glomerellales</taxon>
        <taxon>Glomerellaceae</taxon>
        <taxon>Colletotrichum</taxon>
        <taxon>Colletotrichum spaethianum species complex</taxon>
    </lineage>
</organism>
<reference evidence="6 7" key="1">
    <citation type="submission" date="2015-06" db="EMBL/GenBank/DDBJ databases">
        <title>Survival trade-offs in plant roots during colonization by closely related pathogenic and mutualistic fungi.</title>
        <authorList>
            <person name="Hacquard S."/>
            <person name="Kracher B."/>
            <person name="Hiruma K."/>
            <person name="Weinman A."/>
            <person name="Muench P."/>
            <person name="Garrido Oter R."/>
            <person name="Ver Loren van Themaat E."/>
            <person name="Dallerey J.-F."/>
            <person name="Damm U."/>
            <person name="Henrissat B."/>
            <person name="Lespinet O."/>
            <person name="Thon M."/>
            <person name="Kemen E."/>
            <person name="McHardy A.C."/>
            <person name="Schulze-Lefert P."/>
            <person name="O'Connell R.J."/>
        </authorList>
    </citation>
    <scope>NUCLEOTIDE SEQUENCE [LARGE SCALE GENOMIC DNA]</scope>
    <source>
        <strain evidence="6 7">0861</strain>
    </source>
</reference>
<dbReference type="Pfam" id="PF00561">
    <property type="entry name" value="Abhydrolase_1"/>
    <property type="match status" value="1"/>
</dbReference>
<dbReference type="GO" id="GO:0016787">
    <property type="term" value="F:hydrolase activity"/>
    <property type="evidence" value="ECO:0007669"/>
    <property type="project" value="UniProtKB-KW"/>
</dbReference>
<evidence type="ECO:0000256" key="2">
    <source>
        <dbReference type="ARBA" id="ARBA00022801"/>
    </source>
</evidence>
<dbReference type="AlphaFoldDB" id="A0A166QK05"/>
<dbReference type="InterPro" id="IPR051601">
    <property type="entry name" value="Serine_prot/Carboxylest_S33"/>
</dbReference>
<dbReference type="SUPFAM" id="SSF53474">
    <property type="entry name" value="alpha/beta-Hydrolases"/>
    <property type="match status" value="1"/>
</dbReference>
<dbReference type="Pfam" id="PF08386">
    <property type="entry name" value="Abhydrolase_4"/>
    <property type="match status" value="1"/>
</dbReference>
<dbReference type="PANTHER" id="PTHR43248">
    <property type="entry name" value="2-SUCCINYL-6-HYDROXY-2,4-CYCLOHEXADIENE-1-CARBOXYLATE SYNTHASE"/>
    <property type="match status" value="1"/>
</dbReference>
<comment type="similarity">
    <text evidence="1">Belongs to the peptidase S33 family.</text>
</comment>
<sequence length="574" mass="61822">MKPYVLLVGAFVALGHTAPSTNSNSTQELSWVSTPSTKALKYHDCYDGFRCARLQVPLDWSNPESDTNTTVAIAIIKLPATVSDDNSTFGGSVLINPGGPGGSGTDLVLRSGRRFQSLLAGERNYEIIGFDPRGVNLSTPHGDCYKNDELSRKLDQERDSALSPITQDVDALSYHYAVSLGKSELCEADGVGSIWSHLNTASVARDMVEIIDRIDDLHWENRNSSKPVDAPKPRLQYIGISYGSFLGNTFASMFPERVGRIMVDGIVDAEDYTNVNWQKNLNDAEAVLDDFYNICFDSGDYCPIRLPGDKAATDVKSRVQSFLKDLDAQPISAVYNSRVNLITSPAVRFVILTLIYKPSGYELLAFGLGALMTGNYSIFLELTSANTLDQICHNTTSNNEAPPYTWDADVAFGIVCSDAVDGVANRNLSVSSDLVHVLEKQAPTTGVVWGNRIIGCVGRKIRPPYAFTGPFGSPAANDSDPNAPAAPLLITSSRLDPATPVANAFTLQKQHVGSGVVVQESAGHGVTGAGINSCTAKIIREFFFSGKVPQNATFCQADCVSTIPAEKKPNLSDG</sequence>
<evidence type="ECO:0000259" key="4">
    <source>
        <dbReference type="Pfam" id="PF00561"/>
    </source>
</evidence>
<feature type="signal peptide" evidence="3">
    <location>
        <begin position="1"/>
        <end position="23"/>
    </location>
</feature>
<keyword evidence="3" id="KW-0732">Signal</keyword>
<keyword evidence="7" id="KW-1185">Reference proteome</keyword>
<comment type="caution">
    <text evidence="6">The sequence shown here is derived from an EMBL/GenBank/DDBJ whole genome shotgun (WGS) entry which is preliminary data.</text>
</comment>
<evidence type="ECO:0000256" key="1">
    <source>
        <dbReference type="ARBA" id="ARBA00010088"/>
    </source>
</evidence>
<dbReference type="InterPro" id="IPR013595">
    <property type="entry name" value="Pept_S33_TAP-like_C"/>
</dbReference>
<accession>A0A166QK05</accession>
<dbReference type="PANTHER" id="PTHR43248:SF25">
    <property type="entry name" value="AB HYDROLASE-1 DOMAIN-CONTAINING PROTEIN-RELATED"/>
    <property type="match status" value="1"/>
</dbReference>
<feature type="domain" description="Peptidase S33 tripeptidyl aminopeptidase-like C-terminal" evidence="5">
    <location>
        <begin position="447"/>
        <end position="555"/>
    </location>
</feature>
<dbReference type="EMBL" id="LFIV01000131">
    <property type="protein sequence ID" value="KZL68029.1"/>
    <property type="molecule type" value="Genomic_DNA"/>
</dbReference>
<feature type="chain" id="PRO_5007878782" evidence="3">
    <location>
        <begin position="24"/>
        <end position="574"/>
    </location>
</feature>
<dbReference type="InterPro" id="IPR029058">
    <property type="entry name" value="AB_hydrolase_fold"/>
</dbReference>
<name>A0A166QK05_9PEZI</name>
<keyword evidence="2" id="KW-0378">Hydrolase</keyword>
<feature type="domain" description="AB hydrolase-1" evidence="4">
    <location>
        <begin position="93"/>
        <end position="270"/>
    </location>
</feature>
<gene>
    <name evidence="6" type="ORF">CT0861_11512</name>
</gene>
<dbReference type="Proteomes" id="UP000076552">
    <property type="component" value="Unassembled WGS sequence"/>
</dbReference>
<protein>
    <submittedName>
        <fullName evidence="6">Cell wall anchored protein</fullName>
    </submittedName>
</protein>
<evidence type="ECO:0000259" key="5">
    <source>
        <dbReference type="Pfam" id="PF08386"/>
    </source>
</evidence>
<dbReference type="STRING" id="708197.A0A166QK05"/>